<dbReference type="AlphaFoldDB" id="A0A413VK92"/>
<dbReference type="RefSeq" id="WP_122201795.1">
    <property type="nucleotide sequence ID" value="NZ_CABJFV010000011.1"/>
</dbReference>
<gene>
    <name evidence="1" type="ORF">DW888_13965</name>
</gene>
<dbReference type="InterPro" id="IPR032675">
    <property type="entry name" value="LRR_dom_sf"/>
</dbReference>
<dbReference type="InterPro" id="IPR053139">
    <property type="entry name" value="Surface_bspA-like"/>
</dbReference>
<dbReference type="Pfam" id="PF13306">
    <property type="entry name" value="LRR_5"/>
    <property type="match status" value="2"/>
</dbReference>
<organism evidence="1 2">
    <name type="scientific">Bacteroides nordii</name>
    <dbReference type="NCBI Taxonomy" id="291645"/>
    <lineage>
        <taxon>Bacteria</taxon>
        <taxon>Pseudomonadati</taxon>
        <taxon>Bacteroidota</taxon>
        <taxon>Bacteroidia</taxon>
        <taxon>Bacteroidales</taxon>
        <taxon>Bacteroidaceae</taxon>
        <taxon>Bacteroides</taxon>
    </lineage>
</organism>
<dbReference type="PANTHER" id="PTHR45661">
    <property type="entry name" value="SURFACE ANTIGEN"/>
    <property type="match status" value="1"/>
</dbReference>
<dbReference type="EMBL" id="QSGO01000011">
    <property type="protein sequence ID" value="RHB33996.1"/>
    <property type="molecule type" value="Genomic_DNA"/>
</dbReference>
<comment type="caution">
    <text evidence="1">The sequence shown here is derived from an EMBL/GenBank/DDBJ whole genome shotgun (WGS) entry which is preliminary data.</text>
</comment>
<protein>
    <submittedName>
        <fullName evidence="1">Leucine-rich repeat domain-containing protein</fullName>
    </submittedName>
</protein>
<reference evidence="1 2" key="1">
    <citation type="submission" date="2018-08" db="EMBL/GenBank/DDBJ databases">
        <title>A genome reference for cultivated species of the human gut microbiota.</title>
        <authorList>
            <person name="Zou Y."/>
            <person name="Xue W."/>
            <person name="Luo G."/>
        </authorList>
    </citation>
    <scope>NUCLEOTIDE SEQUENCE [LARGE SCALE GENOMIC DNA]</scope>
    <source>
        <strain evidence="1 2">AM40-30BH</strain>
    </source>
</reference>
<dbReference type="PANTHER" id="PTHR45661:SF3">
    <property type="entry name" value="IG-LIKE DOMAIN-CONTAINING PROTEIN"/>
    <property type="match status" value="1"/>
</dbReference>
<evidence type="ECO:0000313" key="2">
    <source>
        <dbReference type="Proteomes" id="UP000284379"/>
    </source>
</evidence>
<dbReference type="Gene3D" id="3.80.10.10">
    <property type="entry name" value="Ribonuclease Inhibitor"/>
    <property type="match status" value="4"/>
</dbReference>
<proteinExistence type="predicted"/>
<dbReference type="Proteomes" id="UP000284379">
    <property type="component" value="Unassembled WGS sequence"/>
</dbReference>
<dbReference type="InterPro" id="IPR026906">
    <property type="entry name" value="LRR_5"/>
</dbReference>
<dbReference type="Gene3D" id="3.40.50.12480">
    <property type="match status" value="1"/>
</dbReference>
<accession>A0A413VK92</accession>
<sequence length="998" mass="107583">MKPIKINLVLLFLLVTLHIQGENIYVENAGGLSALIGEKKDTMTELQLSGSLNGTDVKFIREMAALVSINMKEAKIVSGGEAYDGTYYTKNDTIGVGMFSNMKTWTSVILPNGIKCIDSFAFAQCENLESIVLAETVTMIGGSCFEGDKKLQNVIIPSACTTIGSSAFAYCSSLTSINIPDGITVIPYSCFSSCTEMSTITGCKNVSSIGEYAFANSHLTSYPFGNSLKSIDRSAFQYSYLVSVTIPGSVRTIGEYAFYACSYLEEVIFEEGNTFVGSHMFLRCKQLSKVSLASTITRIDYGAFCEVGIETIALPTGLTDLVEACFYECPNLVSIDIPTGVTRIGENMFGKCKKLQSVKIPATVNTIMGGSFKECSSLSEVICLNPTPPSLGVDVFLGLPLATRNLTVPDGSEALYAAADQWKDFYSEKPTLVIDGSKGTVGVIDAGTLEEIIAGNVDNIEELVISGPLNGTDFRFIRSMFTDNKLFGLNIERATIVSGGDSYLVYNDISYNTEDNVVGVFMFMGLEQIRSIVLPSNLTSIEASAFTGCSNLTTVKISETVTRIGAAAFSTCYSLSDVELPPHLTSIDDEVFWSCASLKAVTLPAGIKAIGTRAFYYSGIQEANIPEGVTTIGKLSFGSCGSLASITIPASVTYINPNALEKSLSLTSIIWNTSETVQQFIDLSDSNCLLYLNSDASVSTGITKIKNVIRNGVADNITLVSGKPFHCPIAFKTKKISCEKDFSLTSGIAEAAGWETIVLPFNVESYYNEEKGALAPFSSGGVGTKPFWLRTLTDQGFEDASVLEANKPYIISMPNNNDYDSNYNIVGTVSFSAENEDGITIPATPQTMYKGEFVDYSLVPTYELIKASDMVYALNTSMYSKKPAGSVFVRSLRDVTPFEAYVISKEALKTAPAMYSIGGAGGDITALEKILLKEANTLHIYAQGNTLYIETDKPRLISIYGSDGIRVRLVSAQQGKNAVNNLPTGIYFLEGKKVIIGN</sequence>
<evidence type="ECO:0000313" key="1">
    <source>
        <dbReference type="EMBL" id="RHB33996.1"/>
    </source>
</evidence>
<dbReference type="SUPFAM" id="SSF52058">
    <property type="entry name" value="L domain-like"/>
    <property type="match status" value="3"/>
</dbReference>
<name>A0A413VK92_9BACE</name>